<dbReference type="RefSeq" id="WP_285612537.1">
    <property type="nucleotide sequence ID" value="NZ_BSSD01000009.1"/>
</dbReference>
<evidence type="ECO:0000259" key="1">
    <source>
        <dbReference type="Pfam" id="PF17940"/>
    </source>
</evidence>
<comment type="caution">
    <text evidence="2">The sequence shown here is derived from an EMBL/GenBank/DDBJ whole genome shotgun (WGS) entry which is preliminary data.</text>
</comment>
<dbReference type="Proteomes" id="UP001165042">
    <property type="component" value="Unassembled WGS sequence"/>
</dbReference>
<dbReference type="InterPro" id="IPR041583">
    <property type="entry name" value="TetR_C_31"/>
</dbReference>
<proteinExistence type="predicted"/>
<sequence length="109" mass="11477">MAAAVEAADDPVVPLVAMSVSYLGEGNDRAVTEAELYLAATHRPELRPLADCWRTALITVLASRFPLNRARAAAVFLDGALLDALSNPTPLTPAAVAEALRDLLGTPVR</sequence>
<gene>
    <name evidence="2" type="ORF">Aglo03_52480</name>
</gene>
<dbReference type="InterPro" id="IPR036271">
    <property type="entry name" value="Tet_transcr_reg_TetR-rel_C_sf"/>
</dbReference>
<dbReference type="Pfam" id="PF17940">
    <property type="entry name" value="TetR_C_31"/>
    <property type="match status" value="1"/>
</dbReference>
<protein>
    <recommendedName>
        <fullName evidence="1">Tetracyclin repressor-like C-terminal group 31 domain-containing protein</fullName>
    </recommendedName>
</protein>
<dbReference type="Gene3D" id="1.10.357.10">
    <property type="entry name" value="Tetracycline Repressor, domain 2"/>
    <property type="match status" value="1"/>
</dbReference>
<dbReference type="AlphaFoldDB" id="A0A9W6QTR8"/>
<accession>A0A9W6QTR8</accession>
<dbReference type="SUPFAM" id="SSF48498">
    <property type="entry name" value="Tetracyclin repressor-like, C-terminal domain"/>
    <property type="match status" value="1"/>
</dbReference>
<evidence type="ECO:0000313" key="2">
    <source>
        <dbReference type="EMBL" id="GLW94432.1"/>
    </source>
</evidence>
<dbReference type="EMBL" id="BSSD01000009">
    <property type="protein sequence ID" value="GLW94432.1"/>
    <property type="molecule type" value="Genomic_DNA"/>
</dbReference>
<keyword evidence="3" id="KW-1185">Reference proteome</keyword>
<name>A0A9W6QTR8_9PSEU</name>
<organism evidence="2 3">
    <name type="scientific">Actinokineospora globicatena</name>
    <dbReference type="NCBI Taxonomy" id="103729"/>
    <lineage>
        <taxon>Bacteria</taxon>
        <taxon>Bacillati</taxon>
        <taxon>Actinomycetota</taxon>
        <taxon>Actinomycetes</taxon>
        <taxon>Pseudonocardiales</taxon>
        <taxon>Pseudonocardiaceae</taxon>
        <taxon>Actinokineospora</taxon>
    </lineage>
</organism>
<feature type="domain" description="Tetracyclin repressor-like C-terminal group 31" evidence="1">
    <location>
        <begin position="16"/>
        <end position="105"/>
    </location>
</feature>
<evidence type="ECO:0000313" key="3">
    <source>
        <dbReference type="Proteomes" id="UP001165042"/>
    </source>
</evidence>
<reference evidence="2" key="1">
    <citation type="submission" date="2023-02" db="EMBL/GenBank/DDBJ databases">
        <title>Actinokineospora globicatena NBRC 15670.</title>
        <authorList>
            <person name="Ichikawa N."/>
            <person name="Sato H."/>
            <person name="Tonouchi N."/>
        </authorList>
    </citation>
    <scope>NUCLEOTIDE SEQUENCE</scope>
    <source>
        <strain evidence="2">NBRC 15670</strain>
    </source>
</reference>